<feature type="compositionally biased region" description="Low complexity" evidence="1">
    <location>
        <begin position="537"/>
        <end position="556"/>
    </location>
</feature>
<dbReference type="AlphaFoldDB" id="A0A8J4FQD5"/>
<feature type="region of interest" description="Disordered" evidence="1">
    <location>
        <begin position="502"/>
        <end position="521"/>
    </location>
</feature>
<gene>
    <name evidence="3" type="ORF">Vretifemale_10702</name>
    <name evidence="4" type="ORF">Vretimale_1268</name>
</gene>
<name>A0A8J4FQD5_9CHLO</name>
<evidence type="ECO:0000256" key="2">
    <source>
        <dbReference type="SAM" id="Phobius"/>
    </source>
</evidence>
<evidence type="ECO:0000313" key="5">
    <source>
        <dbReference type="Proteomes" id="UP000747110"/>
    </source>
</evidence>
<feature type="compositionally biased region" description="Gly residues" evidence="1">
    <location>
        <begin position="637"/>
        <end position="658"/>
    </location>
</feature>
<evidence type="ECO:0000313" key="3">
    <source>
        <dbReference type="EMBL" id="GIL81679.1"/>
    </source>
</evidence>
<dbReference type="OrthoDB" id="549362at2759"/>
<feature type="region of interest" description="Disordered" evidence="1">
    <location>
        <begin position="609"/>
        <end position="687"/>
    </location>
</feature>
<feature type="region of interest" description="Disordered" evidence="1">
    <location>
        <begin position="537"/>
        <end position="595"/>
    </location>
</feature>
<organism evidence="3 5">
    <name type="scientific">Volvox reticuliferus</name>
    <dbReference type="NCBI Taxonomy" id="1737510"/>
    <lineage>
        <taxon>Eukaryota</taxon>
        <taxon>Viridiplantae</taxon>
        <taxon>Chlorophyta</taxon>
        <taxon>core chlorophytes</taxon>
        <taxon>Chlorophyceae</taxon>
        <taxon>CS clade</taxon>
        <taxon>Chlamydomonadales</taxon>
        <taxon>Volvocaceae</taxon>
        <taxon>Volvox</taxon>
    </lineage>
</organism>
<feature type="compositionally biased region" description="Pro residues" evidence="1">
    <location>
        <begin position="662"/>
        <end position="672"/>
    </location>
</feature>
<dbReference type="Proteomes" id="UP000722791">
    <property type="component" value="Unassembled WGS sequence"/>
</dbReference>
<evidence type="ECO:0000313" key="4">
    <source>
        <dbReference type="EMBL" id="GIL95238.1"/>
    </source>
</evidence>
<protein>
    <submittedName>
        <fullName evidence="3">Uncharacterized protein</fullName>
    </submittedName>
</protein>
<keyword evidence="2" id="KW-0812">Transmembrane</keyword>
<keyword evidence="2" id="KW-1133">Transmembrane helix</keyword>
<dbReference type="EMBL" id="BNCP01000022">
    <property type="protein sequence ID" value="GIL81679.1"/>
    <property type="molecule type" value="Genomic_DNA"/>
</dbReference>
<comment type="caution">
    <text evidence="3">The sequence shown here is derived from an EMBL/GenBank/DDBJ whole genome shotgun (WGS) entry which is preliminary data.</text>
</comment>
<evidence type="ECO:0000256" key="1">
    <source>
        <dbReference type="SAM" id="MobiDB-lite"/>
    </source>
</evidence>
<accession>A0A8J4FQD5</accession>
<dbReference type="Proteomes" id="UP000747110">
    <property type="component" value="Unassembled WGS sequence"/>
</dbReference>
<feature type="transmembrane region" description="Helical" evidence="2">
    <location>
        <begin position="281"/>
        <end position="301"/>
    </location>
</feature>
<feature type="region of interest" description="Disordered" evidence="1">
    <location>
        <begin position="170"/>
        <end position="190"/>
    </location>
</feature>
<reference evidence="3" key="1">
    <citation type="journal article" date="2021" name="Proc. Natl. Acad. Sci. U.S.A.">
        <title>Three genomes in the algal genus Volvox reveal the fate of a haploid sex-determining region after a transition to homothallism.</title>
        <authorList>
            <person name="Yamamoto K."/>
            <person name="Hamaji T."/>
            <person name="Kawai-Toyooka H."/>
            <person name="Matsuzaki R."/>
            <person name="Takahashi F."/>
            <person name="Nishimura Y."/>
            <person name="Kawachi M."/>
            <person name="Noguchi H."/>
            <person name="Minakuchi Y."/>
            <person name="Umen J.G."/>
            <person name="Toyoda A."/>
            <person name="Nozaki H."/>
        </authorList>
    </citation>
    <scope>NUCLEOTIDE SEQUENCE</scope>
    <source>
        <strain evidence="4">NIES-3785</strain>
        <strain evidence="3">NIES-3786</strain>
    </source>
</reference>
<dbReference type="EMBL" id="BNCQ01000002">
    <property type="protein sequence ID" value="GIL95238.1"/>
    <property type="molecule type" value="Genomic_DNA"/>
</dbReference>
<keyword evidence="5" id="KW-1185">Reference proteome</keyword>
<proteinExistence type="predicted"/>
<feature type="compositionally biased region" description="Polar residues" evidence="1">
    <location>
        <begin position="577"/>
        <end position="595"/>
    </location>
</feature>
<feature type="transmembrane region" description="Helical" evidence="2">
    <location>
        <begin position="6"/>
        <end position="31"/>
    </location>
</feature>
<sequence length="687" mass="70498">MDRKPWFAAAVVFRTAQLLWLLPGVIPLLLFNAPIVTSQTRLVSDTASLYAAFGDETVTHIQLANSITISNSKGMESFPILLRRDCLIDGAPGSSYPRLDFNFATNDRVQLGPGVTLTFRGLVLANVISRSQLSLDFFAQSPASSSIVWESTVDRRKICQPLQDIRNAWNKAPRPDDAGGPSQPQHQEILDGPNCNGDKGCYSTAVLWTIDAVVHSPAGYRLRLNDTLTVCEEFISAACIENLGSDLCYLNSIEELLSGHSSSNTPTSGSSKKGLSSGAQAGIIAGCIVGVILLLLVILLLCCWRRRRPTDVELATAAASGAGDGRGSGDAQYNFSNILDNNSEAGLQAFGSTRSVDTAAANAVQDQQQNQAKLPSGTAAILRSGGAAAVAAAEARPSEDSIAGPALVTALESTGSPCPAGSVLSAGLRPSGSGTRDLPYSSSFNHPGLPCHSHLSHITAQSTQRPHQVGLHPAAGFGSTHAHSFGSAVISALRSMLSRAGSLTHGHSSSRPPLVSASGTLGSVSSSAAAAAAATAPGPVASRGPGASASGGSSVPRGGGKLAATTPPKSGVLGSGRDSSGGQLALASYSSRPSISEIQQDLERMEEHWRRDGRNGGGRVQSSTPSRQRSPRRRRQGGGGGSGGGGDNGSGGGGGGGQSSDPPGPSHDPVPSPGSGHGRNRGRERAK</sequence>
<keyword evidence="2" id="KW-0472">Membrane</keyword>